<organism evidence="2 3">
    <name type="scientific">Methanobrevibacter oralis</name>
    <dbReference type="NCBI Taxonomy" id="66851"/>
    <lineage>
        <taxon>Archaea</taxon>
        <taxon>Methanobacteriati</taxon>
        <taxon>Methanobacteriota</taxon>
        <taxon>Methanomada group</taxon>
        <taxon>Methanobacteria</taxon>
        <taxon>Methanobacteriales</taxon>
        <taxon>Methanobacteriaceae</taxon>
        <taxon>Methanobrevibacter</taxon>
    </lineage>
</organism>
<dbReference type="EMBL" id="LWMU01000092">
    <property type="protein sequence ID" value="KZX11343.1"/>
    <property type="molecule type" value="Genomic_DNA"/>
</dbReference>
<dbReference type="Pfam" id="PF13392">
    <property type="entry name" value="HNH_3"/>
    <property type="match status" value="1"/>
</dbReference>
<dbReference type="PATRIC" id="fig|66851.6.peg.1728"/>
<feature type="domain" description="HNH nuclease" evidence="1">
    <location>
        <begin position="42"/>
        <end position="85"/>
    </location>
</feature>
<accession>A0A165ZYS0</accession>
<proteinExistence type="predicted"/>
<keyword evidence="3" id="KW-1185">Reference proteome</keyword>
<dbReference type="Gene3D" id="3.90.75.20">
    <property type="match status" value="1"/>
</dbReference>
<dbReference type="SUPFAM" id="SSF54060">
    <property type="entry name" value="His-Me finger endonucleases"/>
    <property type="match status" value="1"/>
</dbReference>
<dbReference type="Proteomes" id="UP000077428">
    <property type="component" value="Unassembled WGS sequence"/>
</dbReference>
<dbReference type="InterPro" id="IPR003615">
    <property type="entry name" value="HNH_nuc"/>
</dbReference>
<dbReference type="InterPro" id="IPR044925">
    <property type="entry name" value="His-Me_finger_sf"/>
</dbReference>
<evidence type="ECO:0000259" key="1">
    <source>
        <dbReference type="Pfam" id="PF13392"/>
    </source>
</evidence>
<reference evidence="3" key="1">
    <citation type="journal article" date="2016" name="Genome Announc.">
        <title>Draft Genome Sequences of Methanobrevibacter curvatus DSM11111, Methanobrevibacter cuticularis DSM11139, Methanobrevibacter filiformis DSM11501, and Methanobrevibacter oralis DSM7256.</title>
        <authorList>
            <person name="Poehlein A."/>
            <person name="Seedorf H."/>
        </authorList>
    </citation>
    <scope>NUCLEOTIDE SEQUENCE [LARGE SCALE GENOMIC DNA]</scope>
    <source>
        <strain evidence="3">DSM 7256 / JCM 30027 / ZR</strain>
    </source>
</reference>
<name>A0A165ZYS0_METOA</name>
<sequence>METGKGGVILNPPLLITTFGRAKVDTSGYYRITSRREGNHLKLLHRLIFEKFHGGIPEGYIVHHKDGDKFNNCILNLELLSLREHIIHHDKGNDAKHRKICLARNNTGYRRVSIKKCDSCKQGFIYYYRYYDDEGNHKSIVSVNFDILKEKVLSKGLLWEKFEDSICEEV</sequence>
<protein>
    <recommendedName>
        <fullName evidence="1">HNH nuclease domain-containing protein</fullName>
    </recommendedName>
</protein>
<evidence type="ECO:0000313" key="3">
    <source>
        <dbReference type="Proteomes" id="UP000077428"/>
    </source>
</evidence>
<comment type="caution">
    <text evidence="2">The sequence shown here is derived from an EMBL/GenBank/DDBJ whole genome shotgun (WGS) entry which is preliminary data.</text>
</comment>
<evidence type="ECO:0000313" key="2">
    <source>
        <dbReference type="EMBL" id="KZX11343.1"/>
    </source>
</evidence>
<gene>
    <name evidence="2" type="ORF">MBORA_15880</name>
</gene>
<dbReference type="STRING" id="66851.MBORA_15880"/>
<dbReference type="AlphaFoldDB" id="A0A165ZYS0"/>